<feature type="domain" description="PCI" evidence="5">
    <location>
        <begin position="48"/>
        <end position="231"/>
    </location>
</feature>
<dbReference type="PANTHER" id="PTHR13022:SF0">
    <property type="entry name" value="EUKARYOTIC TRANSLATION INITIATION FACTOR 3 SUBUNIT K"/>
    <property type="match status" value="1"/>
</dbReference>
<dbReference type="GO" id="GO:0016282">
    <property type="term" value="C:eukaryotic 43S preinitiation complex"/>
    <property type="evidence" value="ECO:0007669"/>
    <property type="project" value="UniProtKB-UniRule"/>
</dbReference>
<comment type="function">
    <text evidence="4">Component of the eukaryotic translation initiation factor 3 (eIF-3) complex, which is involved in protein synthesis of a specialized repertoire of mRNAs and, together with other initiation factors, stimulates binding of mRNA and methionyl-tRNAi to the 40S ribosome. The eIF-3 complex specifically targets and initiates translation of a subset of mRNAs involved in cell proliferation.</text>
</comment>
<dbReference type="GO" id="GO:0033290">
    <property type="term" value="C:eukaryotic 48S preinitiation complex"/>
    <property type="evidence" value="ECO:0007669"/>
    <property type="project" value="UniProtKB-UniRule"/>
</dbReference>
<gene>
    <name evidence="6" type="ORF">EW145_g4140</name>
</gene>
<dbReference type="Gene3D" id="1.25.40.250">
    <property type="entry name" value="ARM repeat, domain 1"/>
    <property type="match status" value="1"/>
</dbReference>
<organism evidence="6 7">
    <name type="scientific">Phellinidium pouzarii</name>
    <dbReference type="NCBI Taxonomy" id="167371"/>
    <lineage>
        <taxon>Eukaryota</taxon>
        <taxon>Fungi</taxon>
        <taxon>Dikarya</taxon>
        <taxon>Basidiomycota</taxon>
        <taxon>Agaricomycotina</taxon>
        <taxon>Agaricomycetes</taxon>
        <taxon>Hymenochaetales</taxon>
        <taxon>Hymenochaetaceae</taxon>
        <taxon>Phellinidium</taxon>
    </lineage>
</organism>
<proteinExistence type="inferred from homology"/>
<dbReference type="GO" id="GO:0003743">
    <property type="term" value="F:translation initiation factor activity"/>
    <property type="evidence" value="ECO:0007669"/>
    <property type="project" value="UniProtKB-UniRule"/>
</dbReference>
<comment type="subcellular location">
    <subcellularLocation>
        <location evidence="4">Cytoplasm</location>
    </subcellularLocation>
</comment>
<evidence type="ECO:0000256" key="2">
    <source>
        <dbReference type="ARBA" id="ARBA00022540"/>
    </source>
</evidence>
<dbReference type="InterPro" id="IPR009374">
    <property type="entry name" value="eIF3k"/>
</dbReference>
<dbReference type="InterPro" id="IPR036388">
    <property type="entry name" value="WH-like_DNA-bd_sf"/>
</dbReference>
<dbReference type="GO" id="GO:0003723">
    <property type="term" value="F:RNA binding"/>
    <property type="evidence" value="ECO:0007669"/>
    <property type="project" value="UniProtKB-UniRule"/>
</dbReference>
<dbReference type="GO" id="GO:0043022">
    <property type="term" value="F:ribosome binding"/>
    <property type="evidence" value="ECO:0007669"/>
    <property type="project" value="InterPro"/>
</dbReference>
<protein>
    <recommendedName>
        <fullName evidence="4">Eukaryotic translation initiation factor 3 subunit K</fullName>
        <shortName evidence="4">eIF3k</shortName>
    </recommendedName>
    <alternativeName>
        <fullName evidence="4">eIF-3 p25</fullName>
    </alternativeName>
</protein>
<dbReference type="InterPro" id="IPR036390">
    <property type="entry name" value="WH_DNA-bd_sf"/>
</dbReference>
<reference evidence="6 7" key="1">
    <citation type="submission" date="2019-02" db="EMBL/GenBank/DDBJ databases">
        <title>Genome sequencing of the rare red list fungi Phellinidium pouzarii.</title>
        <authorList>
            <person name="Buettner E."/>
            <person name="Kellner H."/>
        </authorList>
    </citation>
    <scope>NUCLEOTIDE SEQUENCE [LARGE SCALE GENOMIC DNA]</scope>
    <source>
        <strain evidence="6 7">DSM 108285</strain>
    </source>
</reference>
<evidence type="ECO:0000256" key="3">
    <source>
        <dbReference type="ARBA" id="ARBA00022917"/>
    </source>
</evidence>
<dbReference type="GO" id="GO:0001732">
    <property type="term" value="P:formation of cytoplasmic translation initiation complex"/>
    <property type="evidence" value="ECO:0007669"/>
    <property type="project" value="UniProtKB-UniRule"/>
</dbReference>
<dbReference type="InterPro" id="IPR016020">
    <property type="entry name" value="Transl_init_fac_sub12_N_euk"/>
</dbReference>
<comment type="caution">
    <text evidence="6">The sequence shown here is derived from an EMBL/GenBank/DDBJ whole genome shotgun (WGS) entry which is preliminary data.</text>
</comment>
<keyword evidence="3 4" id="KW-0648">Protein biosynthesis</keyword>
<evidence type="ECO:0000259" key="5">
    <source>
        <dbReference type="PROSITE" id="PS50250"/>
    </source>
</evidence>
<keyword evidence="1 4" id="KW-0963">Cytoplasm</keyword>
<dbReference type="Pfam" id="PF10075">
    <property type="entry name" value="CSN8_PSD8_EIF3K"/>
    <property type="match status" value="1"/>
</dbReference>
<dbReference type="SUPFAM" id="SSF46785">
    <property type="entry name" value="Winged helix' DNA-binding domain"/>
    <property type="match status" value="1"/>
</dbReference>
<sequence length="248" mass="27912">MSATAEWTTPSTRPELIENLVFGVDRYNPSNVSILEDYLYHQIRSNEYDCLANLAILKLYGNLCFLYQFNPALYNPDVVVNVLIKSLTVVPFPDFNLCIALLGERPVAANLDEPDPLPDLLPILSTLHDLLLQCRFPAFWALFKSNDLQNLRENYTVECAGFEDSIRDVVVRAVMAAFKKINVERLSTYLDLNGDKLVEFVLKLGWIVDASVVSIPPNPDNHVEATVVRENIHLPQLSKIIAHTAKAS</sequence>
<evidence type="ECO:0000313" key="7">
    <source>
        <dbReference type="Proteomes" id="UP000308199"/>
    </source>
</evidence>
<dbReference type="InterPro" id="IPR000717">
    <property type="entry name" value="PCI_dom"/>
</dbReference>
<comment type="subunit">
    <text evidence="4">Component of the eukaryotic translation initiation factor 3 (eIF-3) complex.</text>
</comment>
<dbReference type="Gene3D" id="1.10.10.10">
    <property type="entry name" value="Winged helix-like DNA-binding domain superfamily/Winged helix DNA-binding domain"/>
    <property type="match status" value="1"/>
</dbReference>
<dbReference type="Proteomes" id="UP000308199">
    <property type="component" value="Unassembled WGS sequence"/>
</dbReference>
<dbReference type="SUPFAM" id="SSF48371">
    <property type="entry name" value="ARM repeat"/>
    <property type="match status" value="1"/>
</dbReference>
<keyword evidence="2 4" id="KW-0396">Initiation factor</keyword>
<evidence type="ECO:0000313" key="6">
    <source>
        <dbReference type="EMBL" id="THH06364.1"/>
    </source>
</evidence>
<accession>A0A4S4L4T4</accession>
<evidence type="ECO:0000256" key="1">
    <source>
        <dbReference type="ARBA" id="ARBA00022490"/>
    </source>
</evidence>
<dbReference type="EMBL" id="SGPK01000200">
    <property type="protein sequence ID" value="THH06364.1"/>
    <property type="molecule type" value="Genomic_DNA"/>
</dbReference>
<evidence type="ECO:0000256" key="4">
    <source>
        <dbReference type="HAMAP-Rule" id="MF_03010"/>
    </source>
</evidence>
<comment type="similarity">
    <text evidence="4">Belongs to the eIF-3 subunit K family.</text>
</comment>
<dbReference type="GO" id="GO:0005852">
    <property type="term" value="C:eukaryotic translation initiation factor 3 complex"/>
    <property type="evidence" value="ECO:0007669"/>
    <property type="project" value="UniProtKB-UniRule"/>
</dbReference>
<dbReference type="GO" id="GO:0006446">
    <property type="term" value="P:regulation of translational initiation"/>
    <property type="evidence" value="ECO:0007669"/>
    <property type="project" value="InterPro"/>
</dbReference>
<dbReference type="HAMAP" id="MF_03010">
    <property type="entry name" value="eIF3k"/>
    <property type="match status" value="1"/>
</dbReference>
<dbReference type="InterPro" id="IPR033464">
    <property type="entry name" value="CSN8_PSD8_EIF3K"/>
</dbReference>
<dbReference type="OrthoDB" id="337745at2759"/>
<name>A0A4S4L4T4_9AGAM</name>
<dbReference type="InterPro" id="IPR016024">
    <property type="entry name" value="ARM-type_fold"/>
</dbReference>
<keyword evidence="7" id="KW-1185">Reference proteome</keyword>
<dbReference type="PROSITE" id="PS50250">
    <property type="entry name" value="PCI"/>
    <property type="match status" value="1"/>
</dbReference>
<dbReference type="AlphaFoldDB" id="A0A4S4L4T4"/>
<dbReference type="PANTHER" id="PTHR13022">
    <property type="entry name" value="EUKARYOTIC TRANSLATION INITIATION FACTOR 3 SUBUNIT 11"/>
    <property type="match status" value="1"/>
</dbReference>